<keyword evidence="1 3" id="KW-0556">Organic radical</keyword>
<dbReference type="InterPro" id="IPR001150">
    <property type="entry name" value="Gly_radical"/>
</dbReference>
<evidence type="ECO:0000256" key="1">
    <source>
        <dbReference type="ARBA" id="ARBA00022818"/>
    </source>
</evidence>
<dbReference type="Pfam" id="PF02901">
    <property type="entry name" value="PFL-like"/>
    <property type="match status" value="1"/>
</dbReference>
<reference evidence="6" key="1">
    <citation type="submission" date="2020-08" db="EMBL/GenBank/DDBJ databases">
        <title>Genome public.</title>
        <authorList>
            <person name="Liu C."/>
            <person name="Sun Q."/>
        </authorList>
    </citation>
    <scope>NUCLEOTIDE SEQUENCE</scope>
    <source>
        <strain evidence="6">NSJ-32</strain>
    </source>
</reference>
<evidence type="ECO:0000259" key="4">
    <source>
        <dbReference type="PROSITE" id="PS51149"/>
    </source>
</evidence>
<dbReference type="GO" id="GO:0005829">
    <property type="term" value="C:cytosol"/>
    <property type="evidence" value="ECO:0007669"/>
    <property type="project" value="TreeGrafter"/>
</dbReference>
<feature type="domain" description="PFL" evidence="5">
    <location>
        <begin position="1"/>
        <end position="524"/>
    </location>
</feature>
<evidence type="ECO:0000313" key="7">
    <source>
        <dbReference type="Proteomes" id="UP000657006"/>
    </source>
</evidence>
<dbReference type="InterPro" id="IPR051215">
    <property type="entry name" value="GRE"/>
</dbReference>
<dbReference type="Pfam" id="PF01228">
    <property type="entry name" value="Gly_radical"/>
    <property type="match status" value="1"/>
</dbReference>
<dbReference type="PANTHER" id="PTHR43641:SF2">
    <property type="entry name" value="DEHYDRATASE YBIW-RELATED"/>
    <property type="match status" value="1"/>
</dbReference>
<organism evidence="6 7">
    <name type="scientific">Bianquea renquensis</name>
    <dbReference type="NCBI Taxonomy" id="2763661"/>
    <lineage>
        <taxon>Bacteria</taxon>
        <taxon>Bacillati</taxon>
        <taxon>Bacillota</taxon>
        <taxon>Clostridia</taxon>
        <taxon>Eubacteriales</taxon>
        <taxon>Bianqueaceae</taxon>
        <taxon>Bianquea</taxon>
    </lineage>
</organism>
<dbReference type="AlphaFoldDB" id="A0A926HZZ2"/>
<dbReference type="EMBL" id="JACRSQ010000001">
    <property type="protein sequence ID" value="MBC8541953.1"/>
    <property type="molecule type" value="Genomic_DNA"/>
</dbReference>
<proteinExistence type="predicted"/>
<evidence type="ECO:0000256" key="3">
    <source>
        <dbReference type="PROSITE-ProRule" id="PRU00493"/>
    </source>
</evidence>
<evidence type="ECO:0000313" key="6">
    <source>
        <dbReference type="EMBL" id="MBC8541953.1"/>
    </source>
</evidence>
<dbReference type="InterPro" id="IPR004184">
    <property type="entry name" value="PFL_dom"/>
</dbReference>
<sequence length="651" mass="74298">MDRALYELIQKKKHHMYRRELSVSLDFAGKPPEERMAMRFEKLCEAETPVILPGEEICYLRTISRIPDIFSEAEWQEIRKTKYIHELGYMSNVSPDYESVIRDGLLKRREAADEYGRRAIDAIFGLADRYRDEAVKQGRRDIAKTLERVPRYGATSFREALQFFRILHFSLWLEGNYHITVGRFDQYMFPYLQADMEKGLYTEESALSLLEDFFLSFNRDSDLYPGVQQGDNGQSMVLGGMDSEGNDAFNLLSKLCLQASEDLKMIDPKINLRVSHNTPLEIYEMGTRLTRAGLGFPQYSNDDAVIEGLTDLGYDLQDARDYVVAACWEFIIPKVGADIANIAALSFPKIVDTCLHRKLAVCHTFEDFMAAVRQEIHEECGRICSSIQNVWFIPSPLLRLCMGEIRYRNEGIHGTGIATAADSLYAIQKYVYGHEIEPDAFLDMIDSDFEHHGEWLPKLRYETEKMGNDVDDVDTIAVELLDDFADALAGRKNDRGGIFRGGTGSAMYYLWHADEIGASPDGRRKGEAFGANYSPSLFAKTKGPFSLIKSFVKPNLKRVINGGPLTLEFHSSMFTDEACIQKVAQLVKTYIDLGGHQLQLNAVNADVLRDAQQHPEDHQQLVVRIWGWSAYFVELDKEYQDHVLQRTEYTI</sequence>
<dbReference type="PANTHER" id="PTHR43641">
    <property type="entry name" value="FORMATE ACETYLTRANSFERASE 3-RELATED"/>
    <property type="match status" value="1"/>
</dbReference>
<dbReference type="GO" id="GO:0016829">
    <property type="term" value="F:lyase activity"/>
    <property type="evidence" value="ECO:0007669"/>
    <property type="project" value="UniProtKB-KW"/>
</dbReference>
<dbReference type="RefSeq" id="WP_177719851.1">
    <property type="nucleotide sequence ID" value="NZ_JACRSQ010000001.1"/>
</dbReference>
<dbReference type="PROSITE" id="PS51554">
    <property type="entry name" value="PFL"/>
    <property type="match status" value="1"/>
</dbReference>
<dbReference type="Proteomes" id="UP000657006">
    <property type="component" value="Unassembled WGS sequence"/>
</dbReference>
<comment type="caution">
    <text evidence="6">The sequence shown here is derived from an EMBL/GenBank/DDBJ whole genome shotgun (WGS) entry which is preliminary data.</text>
</comment>
<dbReference type="SUPFAM" id="SSF51998">
    <property type="entry name" value="PFL-like glycyl radical enzymes"/>
    <property type="match status" value="1"/>
</dbReference>
<evidence type="ECO:0000256" key="2">
    <source>
        <dbReference type="ARBA" id="ARBA00023239"/>
    </source>
</evidence>
<accession>A0A926HZZ2</accession>
<protein>
    <submittedName>
        <fullName evidence="6">Pyruvate formate-lyase</fullName>
    </submittedName>
</protein>
<keyword evidence="7" id="KW-1185">Reference proteome</keyword>
<evidence type="ECO:0000259" key="5">
    <source>
        <dbReference type="PROSITE" id="PS51554"/>
    </source>
</evidence>
<keyword evidence="6" id="KW-0670">Pyruvate</keyword>
<dbReference type="PROSITE" id="PS51149">
    <property type="entry name" value="GLY_RADICAL_2"/>
    <property type="match status" value="1"/>
</dbReference>
<dbReference type="Gene3D" id="3.20.70.20">
    <property type="match status" value="1"/>
</dbReference>
<feature type="modified residue" description="Glycine radical" evidence="3">
    <location>
        <position position="627"/>
    </location>
</feature>
<feature type="domain" description="Glycine radical" evidence="4">
    <location>
        <begin position="531"/>
        <end position="651"/>
    </location>
</feature>
<name>A0A926HZZ2_9FIRM</name>
<gene>
    <name evidence="6" type="ORF">H8730_00115</name>
</gene>
<keyword evidence="2" id="KW-0456">Lyase</keyword>